<proteinExistence type="predicted"/>
<name>A0ABT1NKD8_9FIRM</name>
<dbReference type="RefSeq" id="WP_255229298.1">
    <property type="nucleotide sequence ID" value="NZ_JAJEKE010000028.1"/>
</dbReference>
<evidence type="ECO:0000256" key="1">
    <source>
        <dbReference type="SAM" id="Coils"/>
    </source>
</evidence>
<reference evidence="3 4" key="1">
    <citation type="submission" date="2021-10" db="EMBL/GenBank/DDBJ databases">
        <title>Lutispora strain m25 sp. nov., a thermophilic, non-spore-forming bacterium isolated from a lab-scale methanogenic bioreactor digesting anaerobic sludge.</title>
        <authorList>
            <person name="El Houari A."/>
            <person name="Mcdonald J."/>
        </authorList>
    </citation>
    <scope>NUCLEOTIDE SEQUENCE [LARGE SCALE GENOMIC DNA]</scope>
    <source>
        <strain evidence="4">m25</strain>
    </source>
</reference>
<protein>
    <submittedName>
        <fullName evidence="3">Uncharacterized protein</fullName>
    </submittedName>
</protein>
<sequence>MSKIMTVLEKFRVVEKTDNEKTETVKSKENKMTEQVKTQKNDNKYQNSENNTKSTKPPVREENKPVVEKAAFEKNKTIEEIYSSYELGNGNVNTIFMLGNFINALPENLPYAVRKASVMNIVNASNTNINVLMSDGEKRLKVLNQFASDYSNSVTNVILKHKEEIKKLKQMIDYYEDEIAAKQTMLEEQNNIIKYETQRINNIIGFFKKEE</sequence>
<evidence type="ECO:0000256" key="2">
    <source>
        <dbReference type="SAM" id="MobiDB-lite"/>
    </source>
</evidence>
<feature type="compositionally biased region" description="Basic and acidic residues" evidence="2">
    <location>
        <begin position="16"/>
        <end position="43"/>
    </location>
</feature>
<dbReference type="EMBL" id="JAJEKE010000028">
    <property type="protein sequence ID" value="MCQ1531735.1"/>
    <property type="molecule type" value="Genomic_DNA"/>
</dbReference>
<evidence type="ECO:0000313" key="4">
    <source>
        <dbReference type="Proteomes" id="UP001651880"/>
    </source>
</evidence>
<keyword evidence="1" id="KW-0175">Coiled coil</keyword>
<comment type="caution">
    <text evidence="3">The sequence shown here is derived from an EMBL/GenBank/DDBJ whole genome shotgun (WGS) entry which is preliminary data.</text>
</comment>
<feature type="compositionally biased region" description="Polar residues" evidence="2">
    <location>
        <begin position="44"/>
        <end position="55"/>
    </location>
</feature>
<gene>
    <name evidence="3" type="ORF">LJD61_19640</name>
</gene>
<evidence type="ECO:0000313" key="3">
    <source>
        <dbReference type="EMBL" id="MCQ1531735.1"/>
    </source>
</evidence>
<feature type="region of interest" description="Disordered" evidence="2">
    <location>
        <begin position="16"/>
        <end position="63"/>
    </location>
</feature>
<feature type="coiled-coil region" evidence="1">
    <location>
        <begin position="158"/>
        <end position="185"/>
    </location>
</feature>
<keyword evidence="4" id="KW-1185">Reference proteome</keyword>
<accession>A0ABT1NKD8</accession>
<dbReference type="Proteomes" id="UP001651880">
    <property type="component" value="Unassembled WGS sequence"/>
</dbReference>
<organism evidence="3 4">
    <name type="scientific">Lutispora saccharofermentans</name>
    <dbReference type="NCBI Taxonomy" id="3024236"/>
    <lineage>
        <taxon>Bacteria</taxon>
        <taxon>Bacillati</taxon>
        <taxon>Bacillota</taxon>
        <taxon>Clostridia</taxon>
        <taxon>Lutisporales</taxon>
        <taxon>Lutisporaceae</taxon>
        <taxon>Lutispora</taxon>
    </lineage>
</organism>